<dbReference type="Proteomes" id="UP000431901">
    <property type="component" value="Unassembled WGS sequence"/>
</dbReference>
<dbReference type="PANTHER" id="PTHR40763:SF4">
    <property type="entry name" value="DUF1707 DOMAIN-CONTAINING PROTEIN"/>
    <property type="match status" value="1"/>
</dbReference>
<dbReference type="RefSeq" id="WP_161104583.1">
    <property type="nucleotide sequence ID" value="NZ_JBHLYI010000007.1"/>
</dbReference>
<dbReference type="AlphaFoldDB" id="A0A6I4W9Y3"/>
<keyword evidence="1" id="KW-1133">Transmembrane helix</keyword>
<organism evidence="3 4">
    <name type="scientific">Actinomadura rayongensis</name>
    <dbReference type="NCBI Taxonomy" id="1429076"/>
    <lineage>
        <taxon>Bacteria</taxon>
        <taxon>Bacillati</taxon>
        <taxon>Actinomycetota</taxon>
        <taxon>Actinomycetes</taxon>
        <taxon>Streptosporangiales</taxon>
        <taxon>Thermomonosporaceae</taxon>
        <taxon>Actinomadura</taxon>
    </lineage>
</organism>
<keyword evidence="1" id="KW-0472">Membrane</keyword>
<dbReference type="PANTHER" id="PTHR40763">
    <property type="entry name" value="MEMBRANE PROTEIN-RELATED"/>
    <property type="match status" value="1"/>
</dbReference>
<keyword evidence="1" id="KW-0812">Transmembrane</keyword>
<keyword evidence="4" id="KW-1185">Reference proteome</keyword>
<evidence type="ECO:0000256" key="1">
    <source>
        <dbReference type="SAM" id="Phobius"/>
    </source>
</evidence>
<proteinExistence type="predicted"/>
<dbReference type="OrthoDB" id="3534574at2"/>
<evidence type="ECO:0000313" key="4">
    <source>
        <dbReference type="Proteomes" id="UP000431901"/>
    </source>
</evidence>
<feature type="domain" description="DUF1707" evidence="2">
    <location>
        <begin position="6"/>
        <end position="58"/>
    </location>
</feature>
<dbReference type="EMBL" id="WUTW01000004">
    <property type="protein sequence ID" value="MXQ66381.1"/>
    <property type="molecule type" value="Genomic_DNA"/>
</dbReference>
<name>A0A6I4W9Y3_9ACTN</name>
<protein>
    <submittedName>
        <fullName evidence="3">DUF1707 domain-containing protein</fullName>
    </submittedName>
</protein>
<dbReference type="InterPro" id="IPR012551">
    <property type="entry name" value="DUF1707_SHOCT-like"/>
</dbReference>
<accession>A0A6I4W9Y3</accession>
<reference evidence="3 4" key="1">
    <citation type="submission" date="2019-12" db="EMBL/GenBank/DDBJ databases">
        <title>Nocardia macrotermitis sp. nov. and Nocardia aurantia sp. nov., isolated from the gut of the fungus growing-termite Macrotermes natalensis.</title>
        <authorList>
            <person name="Christine B."/>
            <person name="Rene B."/>
        </authorList>
    </citation>
    <scope>NUCLEOTIDE SEQUENCE [LARGE SCALE GENOMIC DNA]</scope>
    <source>
        <strain evidence="3 4">DSM 102126</strain>
    </source>
</reference>
<sequence>MSTDDLRIGDAERDAVATALHDHFVQGRLDREELDERLDGVLSARTTGDLRRIVADLPEPNGLPEPEFPAFPWGPLAGREMQHAMRQAMRAQARAQRDLHRGMRHGHPHGRRRVMFPVMALVFTALLWTAGIGTAFAAVFTLALVAWTGRAFAHARRHHGSQRV</sequence>
<gene>
    <name evidence="3" type="ORF">GQ466_20385</name>
</gene>
<feature type="transmembrane region" description="Helical" evidence="1">
    <location>
        <begin position="136"/>
        <end position="153"/>
    </location>
</feature>
<comment type="caution">
    <text evidence="3">The sequence shown here is derived from an EMBL/GenBank/DDBJ whole genome shotgun (WGS) entry which is preliminary data.</text>
</comment>
<evidence type="ECO:0000313" key="3">
    <source>
        <dbReference type="EMBL" id="MXQ66381.1"/>
    </source>
</evidence>
<dbReference type="Pfam" id="PF08044">
    <property type="entry name" value="DUF1707"/>
    <property type="match status" value="1"/>
</dbReference>
<evidence type="ECO:0000259" key="2">
    <source>
        <dbReference type="Pfam" id="PF08044"/>
    </source>
</evidence>